<dbReference type="InterPro" id="IPR001509">
    <property type="entry name" value="Epimerase_deHydtase"/>
</dbReference>
<dbReference type="RefSeq" id="WP_091152720.1">
    <property type="nucleotide sequence ID" value="NZ_FNAI01000012.1"/>
</dbReference>
<dbReference type="Pfam" id="PF01370">
    <property type="entry name" value="Epimerase"/>
    <property type="match status" value="1"/>
</dbReference>
<proteinExistence type="predicted"/>
<dbReference type="SUPFAM" id="SSF51735">
    <property type="entry name" value="NAD(P)-binding Rossmann-fold domains"/>
    <property type="match status" value="1"/>
</dbReference>
<keyword evidence="3" id="KW-1185">Reference proteome</keyword>
<dbReference type="PANTHER" id="PTHR43245">
    <property type="entry name" value="BIFUNCTIONAL POLYMYXIN RESISTANCE PROTEIN ARNA"/>
    <property type="match status" value="1"/>
</dbReference>
<evidence type="ECO:0000313" key="3">
    <source>
        <dbReference type="Proteomes" id="UP000199072"/>
    </source>
</evidence>
<organism evidence="2 3">
    <name type="scientific">Mucilaginibacter pineti</name>
    <dbReference type="NCBI Taxonomy" id="1391627"/>
    <lineage>
        <taxon>Bacteria</taxon>
        <taxon>Pseudomonadati</taxon>
        <taxon>Bacteroidota</taxon>
        <taxon>Sphingobacteriia</taxon>
        <taxon>Sphingobacteriales</taxon>
        <taxon>Sphingobacteriaceae</taxon>
        <taxon>Mucilaginibacter</taxon>
    </lineage>
</organism>
<dbReference type="AlphaFoldDB" id="A0A1G7HRK6"/>
<dbReference type="InterPro" id="IPR050177">
    <property type="entry name" value="Lipid_A_modif_metabolic_enz"/>
</dbReference>
<protein>
    <submittedName>
        <fullName evidence="2">Nucleoside-diphosphate-sugar epimerase</fullName>
    </submittedName>
</protein>
<dbReference type="PANTHER" id="PTHR43245:SF58">
    <property type="entry name" value="BLL5923 PROTEIN"/>
    <property type="match status" value="1"/>
</dbReference>
<sequence>MRERVLITGASGFAGYHLIEEALHNNLEVYAAIRKNSKVEHLKQLNITFITLDYKNPAELKDQLIDLNPDYIIHAAGIVSARSQAEYNYVNATHTRNLASAAVWEGSKLKKFVLISSLAAIGPLETLTGLINENTRPHPVTAYGRSKLLAEEQLRTVENLNYTILRPTAIYGPRDTGIFIFFKQLAKNGIEPYIGDAQQKLSFIYVKDVAKAAIKALHSTNNEAYNLSDGNFYSRYELGDLTKEILGLKTIKFHLPVIFVKIIASVAEKVSSLSNKAAVLNTEKLNELMAVNWSCDIEKAKAELGFYPSYNLKAGLTETLKWYKANKWL</sequence>
<dbReference type="STRING" id="1391627.SAMN05216464_1124"/>
<dbReference type="EMBL" id="FNAI01000012">
    <property type="protein sequence ID" value="SDF03137.1"/>
    <property type="molecule type" value="Genomic_DNA"/>
</dbReference>
<dbReference type="OrthoDB" id="1490291at2"/>
<dbReference type="Proteomes" id="UP000199072">
    <property type="component" value="Unassembled WGS sequence"/>
</dbReference>
<dbReference type="InterPro" id="IPR036291">
    <property type="entry name" value="NAD(P)-bd_dom_sf"/>
</dbReference>
<evidence type="ECO:0000259" key="1">
    <source>
        <dbReference type="Pfam" id="PF01370"/>
    </source>
</evidence>
<feature type="domain" description="NAD-dependent epimerase/dehydratase" evidence="1">
    <location>
        <begin position="5"/>
        <end position="227"/>
    </location>
</feature>
<accession>A0A1G7HRK6</accession>
<name>A0A1G7HRK6_9SPHI</name>
<dbReference type="Gene3D" id="3.40.50.720">
    <property type="entry name" value="NAD(P)-binding Rossmann-like Domain"/>
    <property type="match status" value="1"/>
</dbReference>
<evidence type="ECO:0000313" key="2">
    <source>
        <dbReference type="EMBL" id="SDF03137.1"/>
    </source>
</evidence>
<gene>
    <name evidence="2" type="ORF">SAMN05216464_1124</name>
</gene>
<reference evidence="2 3" key="1">
    <citation type="submission" date="2016-10" db="EMBL/GenBank/DDBJ databases">
        <authorList>
            <person name="de Groot N.N."/>
        </authorList>
    </citation>
    <scope>NUCLEOTIDE SEQUENCE [LARGE SCALE GENOMIC DNA]</scope>
    <source>
        <strain evidence="2 3">47C3B</strain>
    </source>
</reference>